<protein>
    <submittedName>
        <fullName evidence="1">Uncharacterized protein</fullName>
    </submittedName>
</protein>
<comment type="caution">
    <text evidence="1">The sequence shown here is derived from an EMBL/GenBank/DDBJ whole genome shotgun (WGS) entry which is preliminary data.</text>
</comment>
<dbReference type="AlphaFoldDB" id="A0A0F9P087"/>
<accession>A0A0F9P087</accession>
<evidence type="ECO:0000313" key="1">
    <source>
        <dbReference type="EMBL" id="KKN23529.1"/>
    </source>
</evidence>
<reference evidence="1" key="1">
    <citation type="journal article" date="2015" name="Nature">
        <title>Complex archaea that bridge the gap between prokaryotes and eukaryotes.</title>
        <authorList>
            <person name="Spang A."/>
            <person name="Saw J.H."/>
            <person name="Jorgensen S.L."/>
            <person name="Zaremba-Niedzwiedzka K."/>
            <person name="Martijn J."/>
            <person name="Lind A.E."/>
            <person name="van Eijk R."/>
            <person name="Schleper C."/>
            <person name="Guy L."/>
            <person name="Ettema T.J."/>
        </authorList>
    </citation>
    <scope>NUCLEOTIDE SEQUENCE</scope>
</reference>
<dbReference type="EMBL" id="LAZR01002961">
    <property type="protein sequence ID" value="KKN23529.1"/>
    <property type="molecule type" value="Genomic_DNA"/>
</dbReference>
<proteinExistence type="predicted"/>
<organism evidence="1">
    <name type="scientific">marine sediment metagenome</name>
    <dbReference type="NCBI Taxonomy" id="412755"/>
    <lineage>
        <taxon>unclassified sequences</taxon>
        <taxon>metagenomes</taxon>
        <taxon>ecological metagenomes</taxon>
    </lineage>
</organism>
<sequence>MNVGRIIKFLQELMSTRFTGWVKIHFNMGVMSAGVDKMEKEKLR</sequence>
<gene>
    <name evidence="1" type="ORF">LCGC14_0903960</name>
</gene>
<name>A0A0F9P087_9ZZZZ</name>